<reference evidence="3 4" key="1">
    <citation type="submission" date="2020-04" db="EMBL/GenBank/DDBJ databases">
        <title>Perkinsus olseni comparative genomics.</title>
        <authorList>
            <person name="Bogema D.R."/>
        </authorList>
    </citation>
    <scope>NUCLEOTIDE SEQUENCE [LARGE SCALE GENOMIC DNA]</scope>
    <source>
        <strain evidence="3">00978-12</strain>
    </source>
</reference>
<accession>A0A7J6PHS3</accession>
<dbReference type="InterPro" id="IPR000192">
    <property type="entry name" value="Aminotrans_V_dom"/>
</dbReference>
<gene>
    <name evidence="3" type="ORF">FOZ60_005152</name>
</gene>
<organism evidence="3 4">
    <name type="scientific">Perkinsus olseni</name>
    <name type="common">Perkinsus atlanticus</name>
    <dbReference type="NCBI Taxonomy" id="32597"/>
    <lineage>
        <taxon>Eukaryota</taxon>
        <taxon>Sar</taxon>
        <taxon>Alveolata</taxon>
        <taxon>Perkinsozoa</taxon>
        <taxon>Perkinsea</taxon>
        <taxon>Perkinsida</taxon>
        <taxon>Perkinsidae</taxon>
        <taxon>Perkinsus</taxon>
    </lineage>
</organism>
<dbReference type="PANTHER" id="PTHR43686:SF1">
    <property type="entry name" value="AMINOTRAN_5 DOMAIN-CONTAINING PROTEIN"/>
    <property type="match status" value="1"/>
</dbReference>
<feature type="domain" description="Aminotransferase class V" evidence="2">
    <location>
        <begin position="243"/>
        <end position="511"/>
    </location>
</feature>
<dbReference type="InterPro" id="IPR015422">
    <property type="entry name" value="PyrdxlP-dep_Trfase_small"/>
</dbReference>
<dbReference type="InterPro" id="IPR015421">
    <property type="entry name" value="PyrdxlP-dep_Trfase_major"/>
</dbReference>
<evidence type="ECO:0000313" key="4">
    <source>
        <dbReference type="Proteomes" id="UP000541610"/>
    </source>
</evidence>
<dbReference type="OrthoDB" id="198857at2759"/>
<dbReference type="InterPro" id="IPR015424">
    <property type="entry name" value="PyrdxlP-dep_Trfase"/>
</dbReference>
<evidence type="ECO:0000259" key="2">
    <source>
        <dbReference type="Pfam" id="PF00266"/>
    </source>
</evidence>
<dbReference type="EMBL" id="JABANP010000022">
    <property type="protein sequence ID" value="KAF4695286.1"/>
    <property type="molecule type" value="Genomic_DNA"/>
</dbReference>
<feature type="region of interest" description="Disordered" evidence="1">
    <location>
        <begin position="769"/>
        <end position="793"/>
    </location>
</feature>
<dbReference type="Gene3D" id="3.90.1150.10">
    <property type="entry name" value="Aspartate Aminotransferase, domain 1"/>
    <property type="match status" value="1"/>
</dbReference>
<dbReference type="AlphaFoldDB" id="A0A7J6PHS3"/>
<evidence type="ECO:0000256" key="1">
    <source>
        <dbReference type="SAM" id="MobiDB-lite"/>
    </source>
</evidence>
<proteinExistence type="predicted"/>
<dbReference type="Pfam" id="PF00266">
    <property type="entry name" value="Aminotran_5"/>
    <property type="match status" value="2"/>
</dbReference>
<sequence>MPYPYVPFPGVRRRSCVRLRSDYDALVNSLRDQCIGERERVPVPFDDSSRKLVYCDYTASGRSLTAIEDFITSTVCPTYANTHSVSSATARQTMHYREEARNEVRKYFNCTSEDSVIFCGAGATAAINKFVEMMCRSRVFATERSRKGLRRAVLIIDPAAHHSSLLPFRELSLRYPLRRFTLARILEPLVKWLSGQKTADLEVELVTLPLDPVKGTASIESLENVLKKVTEINRHRHDFAVPVTVLSACSNVTGARLDIPTVSALVHKYNGIAAWDLAAIAAHDKVDMNPSSLPEGYIDFAFVSPHKLLGGPGSSGLLLCKRRHQTNAVPAVCGGGVVLYVSQRRHQYLDNLEEREEAGTPDILGCIRTGAVYHLHAMIGIERIAAEEHKMAEHLVKKLRTHSKVHILGPKERSHCAGIISFNILYNTTDGPTQHGLYLHYNFVAALLNDLFGIQARGGCACAGPYAEAILGLTHGSAERFEEAVESSRSEIFKPGFVRVGVHFTMTPEEVAFVADAILWIADNGWKLLPSYTFKTASGEWHHIKRDDRQRLRSLSDVLDLAAFSMSVDVASAVGSCSTRCSSVGYSRRSSTSSIGSYKHPPDEDLSAALLQADQLCHHAVYEACVAQLDLPPLEPELIDLLWFAHPLDAKWSIMQSMSSTQSPMPMVCTDLNFSGISEESSRKEHSRPSDSIFNVRCWSDGVEPPHAAKKGASNRQSVGQKIMRMVRFPVTHWSSPGSLAAAFGFHALKKPARVIMVDGPVSAHFGSVPSSGSLMSEATIPPHPSSHENEDLDSLTDKICQRVNNFP</sequence>
<dbReference type="Gene3D" id="3.40.640.10">
    <property type="entry name" value="Type I PLP-dependent aspartate aminotransferase-like (Major domain)"/>
    <property type="match status" value="1"/>
</dbReference>
<protein>
    <recommendedName>
        <fullName evidence="2">Aminotransferase class V domain-containing protein</fullName>
    </recommendedName>
</protein>
<dbReference type="SUPFAM" id="SSF53383">
    <property type="entry name" value="PLP-dependent transferases"/>
    <property type="match status" value="1"/>
</dbReference>
<feature type="domain" description="Aminotransferase class V" evidence="2">
    <location>
        <begin position="53"/>
        <end position="172"/>
    </location>
</feature>
<name>A0A7J6PHS3_PEROL</name>
<dbReference type="Proteomes" id="UP000541610">
    <property type="component" value="Unassembled WGS sequence"/>
</dbReference>
<comment type="caution">
    <text evidence="3">The sequence shown here is derived from an EMBL/GenBank/DDBJ whole genome shotgun (WGS) entry which is preliminary data.</text>
</comment>
<dbReference type="PANTHER" id="PTHR43686">
    <property type="entry name" value="SULFURTRANSFERASE-RELATED"/>
    <property type="match status" value="1"/>
</dbReference>
<evidence type="ECO:0000313" key="3">
    <source>
        <dbReference type="EMBL" id="KAF4695286.1"/>
    </source>
</evidence>